<organism evidence="1 2">
    <name type="scientific">Phtheirospermum japonicum</name>
    <dbReference type="NCBI Taxonomy" id="374723"/>
    <lineage>
        <taxon>Eukaryota</taxon>
        <taxon>Viridiplantae</taxon>
        <taxon>Streptophyta</taxon>
        <taxon>Embryophyta</taxon>
        <taxon>Tracheophyta</taxon>
        <taxon>Spermatophyta</taxon>
        <taxon>Magnoliopsida</taxon>
        <taxon>eudicotyledons</taxon>
        <taxon>Gunneridae</taxon>
        <taxon>Pentapetalae</taxon>
        <taxon>asterids</taxon>
        <taxon>lamiids</taxon>
        <taxon>Lamiales</taxon>
        <taxon>Orobanchaceae</taxon>
        <taxon>Orobanchaceae incertae sedis</taxon>
        <taxon>Phtheirospermum</taxon>
    </lineage>
</organism>
<dbReference type="EMBL" id="BMAC01000494">
    <property type="protein sequence ID" value="GFP97537.1"/>
    <property type="molecule type" value="Genomic_DNA"/>
</dbReference>
<name>A0A830C9W2_9LAMI</name>
<sequence>MAREHYESSVRDGKLVLPLICKCACHTTELRPKVPPKTGVQEGLELDVDFRKKRSSDYAVAKEIGINEASQVIGVHDIEHIIVGENKRLIGEVVEKTATDWNFQKELSYQRSGIGRLPVASFQGIDVNAQFYWWRFIVNKRHLLRF</sequence>
<evidence type="ECO:0000313" key="2">
    <source>
        <dbReference type="Proteomes" id="UP000653305"/>
    </source>
</evidence>
<protein>
    <submittedName>
        <fullName evidence="1">Uncharacterized protein</fullName>
    </submittedName>
</protein>
<dbReference type="OrthoDB" id="20127at2759"/>
<keyword evidence="2" id="KW-1185">Reference proteome</keyword>
<comment type="caution">
    <text evidence="1">The sequence shown here is derived from an EMBL/GenBank/DDBJ whole genome shotgun (WGS) entry which is preliminary data.</text>
</comment>
<reference evidence="1" key="1">
    <citation type="submission" date="2020-07" db="EMBL/GenBank/DDBJ databases">
        <title>Ethylene signaling mediates host invasion by parasitic plants.</title>
        <authorList>
            <person name="Yoshida S."/>
        </authorList>
    </citation>
    <scope>NUCLEOTIDE SEQUENCE</scope>
    <source>
        <strain evidence="1">Okayama</strain>
    </source>
</reference>
<accession>A0A830C9W2</accession>
<evidence type="ECO:0000313" key="1">
    <source>
        <dbReference type="EMBL" id="GFP97537.1"/>
    </source>
</evidence>
<gene>
    <name evidence="1" type="ORF">PHJA_001897800</name>
</gene>
<proteinExistence type="predicted"/>
<dbReference type="Proteomes" id="UP000653305">
    <property type="component" value="Unassembled WGS sequence"/>
</dbReference>
<dbReference type="AlphaFoldDB" id="A0A830C9W2"/>